<name>A0A3N4ZSQ1_9MICO</name>
<gene>
    <name evidence="1" type="ORF">EDD32_3080</name>
</gene>
<evidence type="ECO:0000313" key="1">
    <source>
        <dbReference type="EMBL" id="RPF28548.1"/>
    </source>
</evidence>
<organism evidence="1 2">
    <name type="scientific">Georgenia muralis</name>
    <dbReference type="NCBI Taxonomy" id="154117"/>
    <lineage>
        <taxon>Bacteria</taxon>
        <taxon>Bacillati</taxon>
        <taxon>Actinomycetota</taxon>
        <taxon>Actinomycetes</taxon>
        <taxon>Micrococcales</taxon>
        <taxon>Bogoriellaceae</taxon>
        <taxon>Georgenia</taxon>
    </lineage>
</organism>
<protein>
    <submittedName>
        <fullName evidence="1">Uncharacterized protein</fullName>
    </submittedName>
</protein>
<sequence>MTSSPTTDHDEWMLQLDKLTRDRREQYVTIEILHPEYGDQPEAEHLPFAYAMYDPKDDVVVIAVGGNTAKYPVLLRHLIAHPTEVEVDVDDGALKVVEKDGTTTIVGFHGVPAQM</sequence>
<dbReference type="AlphaFoldDB" id="A0A3N4ZSQ1"/>
<dbReference type="EMBL" id="RKRA01000001">
    <property type="protein sequence ID" value="RPF28548.1"/>
    <property type="molecule type" value="Genomic_DNA"/>
</dbReference>
<evidence type="ECO:0000313" key="2">
    <source>
        <dbReference type="Proteomes" id="UP000280726"/>
    </source>
</evidence>
<comment type="caution">
    <text evidence="1">The sequence shown here is derived from an EMBL/GenBank/DDBJ whole genome shotgun (WGS) entry which is preliminary data.</text>
</comment>
<keyword evidence="2" id="KW-1185">Reference proteome</keyword>
<dbReference type="Pfam" id="PF17269">
    <property type="entry name" value="DUF5335"/>
    <property type="match status" value="1"/>
</dbReference>
<dbReference type="InterPro" id="IPR035223">
    <property type="entry name" value="DUF5335"/>
</dbReference>
<accession>A0A3N4ZSQ1</accession>
<dbReference type="OrthoDB" id="4200530at2"/>
<proteinExistence type="predicted"/>
<reference evidence="1 2" key="1">
    <citation type="submission" date="2018-11" db="EMBL/GenBank/DDBJ databases">
        <title>Sequencing the genomes of 1000 actinobacteria strains.</title>
        <authorList>
            <person name="Klenk H.-P."/>
        </authorList>
    </citation>
    <scope>NUCLEOTIDE SEQUENCE [LARGE SCALE GENOMIC DNA]</scope>
    <source>
        <strain evidence="1 2">DSM 14418</strain>
    </source>
</reference>
<dbReference type="Proteomes" id="UP000280726">
    <property type="component" value="Unassembled WGS sequence"/>
</dbReference>